<organism evidence="2 3">
    <name type="scientific">Autumnicola psychrophila</name>
    <dbReference type="NCBI Taxonomy" id="3075592"/>
    <lineage>
        <taxon>Bacteria</taxon>
        <taxon>Pseudomonadati</taxon>
        <taxon>Bacteroidota</taxon>
        <taxon>Flavobacteriia</taxon>
        <taxon>Flavobacteriales</taxon>
        <taxon>Flavobacteriaceae</taxon>
        <taxon>Autumnicola</taxon>
    </lineage>
</organism>
<evidence type="ECO:0000313" key="2">
    <source>
        <dbReference type="EMBL" id="MDT0687399.1"/>
    </source>
</evidence>
<dbReference type="InterPro" id="IPR036452">
    <property type="entry name" value="Ribo_hydro-like"/>
</dbReference>
<name>A0ABU3DUL0_9FLAO</name>
<dbReference type="Pfam" id="PF07632">
    <property type="entry name" value="Sde182_NH-like"/>
    <property type="match status" value="1"/>
</dbReference>
<comment type="caution">
    <text evidence="2">The sequence shown here is derived from an EMBL/GenBank/DDBJ whole genome shotgun (WGS) entry which is preliminary data.</text>
</comment>
<feature type="domain" description="Cellulose-binding Sde182 nucleoside hydrolase-like" evidence="1">
    <location>
        <begin position="56"/>
        <end position="316"/>
    </location>
</feature>
<evidence type="ECO:0000313" key="3">
    <source>
        <dbReference type="Proteomes" id="UP001253848"/>
    </source>
</evidence>
<keyword evidence="3" id="KW-1185">Reference proteome</keyword>
<accession>A0ABU3DUL0</accession>
<protein>
    <submittedName>
        <fullName evidence="2">DUF1593 domain-containing protein</fullName>
    </submittedName>
</protein>
<dbReference type="SUPFAM" id="SSF53590">
    <property type="entry name" value="Nucleoside hydrolase"/>
    <property type="match status" value="1"/>
</dbReference>
<proteinExistence type="predicted"/>
<gene>
    <name evidence="2" type="ORF">RM541_13590</name>
</gene>
<dbReference type="InterPro" id="IPR011483">
    <property type="entry name" value="Sde182_NH-like"/>
</dbReference>
<dbReference type="RefSeq" id="WP_311500681.1">
    <property type="nucleotide sequence ID" value="NZ_JAVRHN010000010.1"/>
</dbReference>
<reference evidence="2 3" key="1">
    <citation type="submission" date="2023-09" db="EMBL/GenBank/DDBJ databases">
        <authorList>
            <person name="Rey-Velasco X."/>
        </authorList>
    </citation>
    <scope>NUCLEOTIDE SEQUENCE [LARGE SCALE GENOMIC DNA]</scope>
    <source>
        <strain evidence="2 3">F225</strain>
    </source>
</reference>
<dbReference type="Gene3D" id="3.90.245.10">
    <property type="entry name" value="Ribonucleoside hydrolase-like"/>
    <property type="match status" value="1"/>
</dbReference>
<evidence type="ECO:0000259" key="1">
    <source>
        <dbReference type="Pfam" id="PF07632"/>
    </source>
</evidence>
<dbReference type="Proteomes" id="UP001253848">
    <property type="component" value="Unassembled WGS sequence"/>
</dbReference>
<dbReference type="EMBL" id="JAVRHN010000010">
    <property type="protein sequence ID" value="MDT0687399.1"/>
    <property type="molecule type" value="Genomic_DNA"/>
</dbReference>
<sequence>MRTIFSLILITVITSSVPFQYVKAQNQKKEKLRVMMTSDFPPIGVVKSGDDVPNTMKSDPDDMQSMVRFLLYANEFDVEGLIASAGTFAMEAHKKNILGVLDQYEKVYDNLITYDPDFPTADQLRAVTYEGKGNNNGISIKFGCEKQPYTDIIGKGLDSEASNAIIAAVDKPDPRPLWIGVWGGPREIAQALWDVKNTRSPQELKTFVSKLRVHLIYCQDATHEWMMNEFPDLFIIESRKTYQGMFGGDDPVSDLNWVNENVRYNHGPLCDVYPHEGMGSTGVCEGDSPTFLHLVSANRGINNPEDPTQPSWGGQFTRIKGTNHYVDGPGKSSISKWREDYQQEFKDRADWCITPKSEKSK</sequence>